<organism evidence="1 2">
    <name type="scientific">Rickettsia japonica</name>
    <dbReference type="NCBI Taxonomy" id="35790"/>
    <lineage>
        <taxon>Bacteria</taxon>
        <taxon>Pseudomonadati</taxon>
        <taxon>Pseudomonadota</taxon>
        <taxon>Alphaproteobacteria</taxon>
        <taxon>Rickettsiales</taxon>
        <taxon>Rickettsiaceae</taxon>
        <taxon>Rickettsieae</taxon>
        <taxon>Rickettsia</taxon>
        <taxon>spotted fever group</taxon>
    </lineage>
</organism>
<dbReference type="NCBIfam" id="TIGR03777">
    <property type="entry name" value="RPE4"/>
    <property type="match status" value="1"/>
</dbReference>
<dbReference type="InterPro" id="IPR022439">
    <property type="entry name" value="RPE4"/>
</dbReference>
<name>A0ABM6YG19_RICJA</name>
<gene>
    <name evidence="1" type="ORF">D0Z68_03335</name>
</gene>
<dbReference type="PROSITE" id="PS51257">
    <property type="entry name" value="PROKAR_LIPOPROTEIN"/>
    <property type="match status" value="1"/>
</dbReference>
<evidence type="ECO:0000313" key="1">
    <source>
        <dbReference type="EMBL" id="AXU06487.1"/>
    </source>
</evidence>
<dbReference type="Proteomes" id="UP000258667">
    <property type="component" value="Chromosome"/>
</dbReference>
<keyword evidence="2" id="KW-1185">Reference proteome</keyword>
<proteinExistence type="predicted"/>
<reference evidence="1 2" key="1">
    <citation type="submission" date="2018-08" db="EMBL/GenBank/DDBJ databases">
        <title>Complete genomic DNA sequence of Rickettsia japonica in China.</title>
        <authorList>
            <person name="Lu Q."/>
            <person name="Li C."/>
        </authorList>
    </citation>
    <scope>NUCLEOTIDE SEQUENCE [LARGE SCALE GENOMIC DNA]</scope>
    <source>
        <strain evidence="1 2">LA4/2015</strain>
    </source>
</reference>
<sequence length="41" mass="4701">MACPRDLVNNTNIISIVSCFLDVVVKPRYNTERVSRAIQQH</sequence>
<accession>A0ABM6YG19</accession>
<protein>
    <submittedName>
        <fullName evidence="1">Palindromic element RPE4 domain-containing protein</fullName>
    </submittedName>
</protein>
<evidence type="ECO:0000313" key="2">
    <source>
        <dbReference type="Proteomes" id="UP000258667"/>
    </source>
</evidence>
<dbReference type="EMBL" id="CP032049">
    <property type="protein sequence ID" value="AXU06487.1"/>
    <property type="molecule type" value="Genomic_DNA"/>
</dbReference>